<evidence type="ECO:0000256" key="1">
    <source>
        <dbReference type="SAM" id="SignalP"/>
    </source>
</evidence>
<gene>
    <name evidence="2" type="primary">Vigan.04G353100</name>
    <name evidence="2" type="ORF">VIGAN_04353100</name>
</gene>
<protein>
    <submittedName>
        <fullName evidence="2">Uncharacterized protein</fullName>
    </submittedName>
</protein>
<keyword evidence="3" id="KW-1185">Reference proteome</keyword>
<sequence>MCVPTAWQIIISCFSLHLLPYQIHHSTSNNNAAAKDPTPLTSNWTPPLLTQNHVSITYSPLRYVPLANLYSLFKWNFKSQTKKRHGTWHMASLSFAPSKVATKAGLQLSRLLRGKNKGKGFVWKIFCGGFLRVYF</sequence>
<evidence type="ECO:0000313" key="3">
    <source>
        <dbReference type="Proteomes" id="UP000291084"/>
    </source>
</evidence>
<name>A0A0S3RZB2_PHAAN</name>
<evidence type="ECO:0000313" key="2">
    <source>
        <dbReference type="EMBL" id="BAT85931.1"/>
    </source>
</evidence>
<feature type="chain" id="PRO_5006617582" evidence="1">
    <location>
        <begin position="21"/>
        <end position="135"/>
    </location>
</feature>
<dbReference type="EMBL" id="AP015037">
    <property type="protein sequence ID" value="BAT85931.1"/>
    <property type="molecule type" value="Genomic_DNA"/>
</dbReference>
<keyword evidence="1" id="KW-0732">Signal</keyword>
<reference evidence="2 3" key="1">
    <citation type="journal article" date="2015" name="Sci. Rep.">
        <title>The power of single molecule real-time sequencing technology in the de novo assembly of a eukaryotic genome.</title>
        <authorList>
            <person name="Sakai H."/>
            <person name="Naito K."/>
            <person name="Ogiso-Tanaka E."/>
            <person name="Takahashi Y."/>
            <person name="Iseki K."/>
            <person name="Muto C."/>
            <person name="Satou K."/>
            <person name="Teruya K."/>
            <person name="Shiroma A."/>
            <person name="Shimoji M."/>
            <person name="Hirano T."/>
            <person name="Itoh T."/>
            <person name="Kaga A."/>
            <person name="Tomooka N."/>
        </authorList>
    </citation>
    <scope>NUCLEOTIDE SEQUENCE [LARGE SCALE GENOMIC DNA]</scope>
    <source>
        <strain evidence="3">cv. Shumari</strain>
    </source>
</reference>
<organism evidence="2 3">
    <name type="scientific">Vigna angularis var. angularis</name>
    <dbReference type="NCBI Taxonomy" id="157739"/>
    <lineage>
        <taxon>Eukaryota</taxon>
        <taxon>Viridiplantae</taxon>
        <taxon>Streptophyta</taxon>
        <taxon>Embryophyta</taxon>
        <taxon>Tracheophyta</taxon>
        <taxon>Spermatophyta</taxon>
        <taxon>Magnoliopsida</taxon>
        <taxon>eudicotyledons</taxon>
        <taxon>Gunneridae</taxon>
        <taxon>Pentapetalae</taxon>
        <taxon>rosids</taxon>
        <taxon>fabids</taxon>
        <taxon>Fabales</taxon>
        <taxon>Fabaceae</taxon>
        <taxon>Papilionoideae</taxon>
        <taxon>50 kb inversion clade</taxon>
        <taxon>NPAAA clade</taxon>
        <taxon>indigoferoid/millettioid clade</taxon>
        <taxon>Phaseoleae</taxon>
        <taxon>Vigna</taxon>
    </lineage>
</organism>
<feature type="signal peptide" evidence="1">
    <location>
        <begin position="1"/>
        <end position="20"/>
    </location>
</feature>
<proteinExistence type="predicted"/>
<accession>A0A0S3RZB2</accession>
<dbReference type="AlphaFoldDB" id="A0A0S3RZB2"/>
<dbReference type="Proteomes" id="UP000291084">
    <property type="component" value="Chromosome 4"/>
</dbReference>